<dbReference type="Gene3D" id="3.80.10.10">
    <property type="entry name" value="Ribonuclease Inhibitor"/>
    <property type="match status" value="1"/>
</dbReference>
<name>A0ABR2HFW2_9EUKA</name>
<evidence type="ECO:0008006" key="3">
    <source>
        <dbReference type="Google" id="ProtNLM"/>
    </source>
</evidence>
<dbReference type="Pfam" id="PF13306">
    <property type="entry name" value="LRR_5"/>
    <property type="match status" value="1"/>
</dbReference>
<accession>A0ABR2HFW2</accession>
<evidence type="ECO:0000313" key="1">
    <source>
        <dbReference type="EMBL" id="KAK8845988.1"/>
    </source>
</evidence>
<dbReference type="Proteomes" id="UP001470230">
    <property type="component" value="Unassembled WGS sequence"/>
</dbReference>
<organism evidence="1 2">
    <name type="scientific">Tritrichomonas musculus</name>
    <dbReference type="NCBI Taxonomy" id="1915356"/>
    <lineage>
        <taxon>Eukaryota</taxon>
        <taxon>Metamonada</taxon>
        <taxon>Parabasalia</taxon>
        <taxon>Tritrichomonadida</taxon>
        <taxon>Tritrichomonadidae</taxon>
        <taxon>Tritrichomonas</taxon>
    </lineage>
</organism>
<dbReference type="InterPro" id="IPR032675">
    <property type="entry name" value="LRR_dom_sf"/>
</dbReference>
<gene>
    <name evidence="1" type="ORF">M9Y10_020927</name>
</gene>
<comment type="caution">
    <text evidence="1">The sequence shown here is derived from an EMBL/GenBank/DDBJ whole genome shotgun (WGS) entry which is preliminary data.</text>
</comment>
<evidence type="ECO:0000313" key="2">
    <source>
        <dbReference type="Proteomes" id="UP001470230"/>
    </source>
</evidence>
<dbReference type="InterPro" id="IPR026906">
    <property type="entry name" value="LRR_5"/>
</dbReference>
<proteinExistence type="predicted"/>
<dbReference type="EMBL" id="JAPFFF010000030">
    <property type="protein sequence ID" value="KAK8845988.1"/>
    <property type="molecule type" value="Genomic_DNA"/>
</dbReference>
<keyword evidence="2" id="KW-1185">Reference proteome</keyword>
<sequence>MKTIGNYAFFGCESLIEIKIPSVTIIGSYVFKQCSSLNQITIPSSLQKKNLGINLDA</sequence>
<reference evidence="1 2" key="1">
    <citation type="submission" date="2024-04" db="EMBL/GenBank/DDBJ databases">
        <title>Tritrichomonas musculus Genome.</title>
        <authorList>
            <person name="Alves-Ferreira E."/>
            <person name="Grigg M."/>
            <person name="Lorenzi H."/>
            <person name="Galac M."/>
        </authorList>
    </citation>
    <scope>NUCLEOTIDE SEQUENCE [LARGE SCALE GENOMIC DNA]</scope>
    <source>
        <strain evidence="1 2">EAF2021</strain>
    </source>
</reference>
<protein>
    <recommendedName>
        <fullName evidence="3">Surface antigen BspA-like</fullName>
    </recommendedName>
</protein>